<dbReference type="CDD" id="cd05911">
    <property type="entry name" value="Firefly_Luc_like"/>
    <property type="match status" value="1"/>
</dbReference>
<dbReference type="PANTHER" id="PTHR24096">
    <property type="entry name" value="LONG-CHAIN-FATTY-ACID--COA LIGASE"/>
    <property type="match status" value="1"/>
</dbReference>
<feature type="domain" description="AMP-binding enzyme C-terminal" evidence="3">
    <location>
        <begin position="444"/>
        <end position="524"/>
    </location>
</feature>
<reference evidence="4 5" key="1">
    <citation type="journal article" date="2011" name="PLoS Genet.">
        <title>Genomic analysis of the necrotrophic fungal pathogens Sclerotinia sclerotiorum and Botrytis cinerea.</title>
        <authorList>
            <person name="Amselem J."/>
            <person name="Cuomo C.A."/>
            <person name="van Kan J.A."/>
            <person name="Viaud M."/>
            <person name="Benito E.P."/>
            <person name="Couloux A."/>
            <person name="Coutinho P.M."/>
            <person name="de Vries R.P."/>
            <person name="Dyer P.S."/>
            <person name="Fillinger S."/>
            <person name="Fournier E."/>
            <person name="Gout L."/>
            <person name="Hahn M."/>
            <person name="Kohn L."/>
            <person name="Lapalu N."/>
            <person name="Plummer K.M."/>
            <person name="Pradier J.M."/>
            <person name="Quevillon E."/>
            <person name="Sharon A."/>
            <person name="Simon A."/>
            <person name="ten Have A."/>
            <person name="Tudzynski B."/>
            <person name="Tudzynski P."/>
            <person name="Wincker P."/>
            <person name="Andrew M."/>
            <person name="Anthouard V."/>
            <person name="Beever R.E."/>
            <person name="Beffa R."/>
            <person name="Benoit I."/>
            <person name="Bouzid O."/>
            <person name="Brault B."/>
            <person name="Chen Z."/>
            <person name="Choquer M."/>
            <person name="Collemare J."/>
            <person name="Cotton P."/>
            <person name="Danchin E.G."/>
            <person name="Da Silva C."/>
            <person name="Gautier A."/>
            <person name="Giraud C."/>
            <person name="Giraud T."/>
            <person name="Gonzalez C."/>
            <person name="Grossetete S."/>
            <person name="Guldener U."/>
            <person name="Henrissat B."/>
            <person name="Howlett B.J."/>
            <person name="Kodira C."/>
            <person name="Kretschmer M."/>
            <person name="Lappartient A."/>
            <person name="Leroch M."/>
            <person name="Levis C."/>
            <person name="Mauceli E."/>
            <person name="Neuveglise C."/>
            <person name="Oeser B."/>
            <person name="Pearson M."/>
            <person name="Poulain J."/>
            <person name="Poussereau N."/>
            <person name="Quesneville H."/>
            <person name="Rascle C."/>
            <person name="Schumacher J."/>
            <person name="Segurens B."/>
            <person name="Sexton A."/>
            <person name="Silva E."/>
            <person name="Sirven C."/>
            <person name="Soanes D.M."/>
            <person name="Talbot N.J."/>
            <person name="Templeton M."/>
            <person name="Yandava C."/>
            <person name="Yarden O."/>
            <person name="Zeng Q."/>
            <person name="Rollins J.A."/>
            <person name="Lebrun M.H."/>
            <person name="Dickman M."/>
        </authorList>
    </citation>
    <scope>NUCLEOTIDE SEQUENCE [LARGE SCALE GENOMIC DNA]</scope>
    <source>
        <strain evidence="4 5">B05.10</strain>
    </source>
</reference>
<dbReference type="SUPFAM" id="SSF56801">
    <property type="entry name" value="Acetyl-CoA synthetase-like"/>
    <property type="match status" value="1"/>
</dbReference>
<gene>
    <name evidence="4" type="ORF">BCIN_01g02950</name>
</gene>
<dbReference type="KEGG" id="bfu:BCIN_01g02950"/>
<evidence type="ECO:0000313" key="4">
    <source>
        <dbReference type="EMBL" id="ATZ45528.1"/>
    </source>
</evidence>
<keyword evidence="5" id="KW-1185">Reference proteome</keyword>
<dbReference type="InterPro" id="IPR042099">
    <property type="entry name" value="ANL_N_sf"/>
</dbReference>
<sequence>MVFLAEKTVDIPTKDLLSWIFDNIPYDQDAMIYIDAADPSRSISASQARIIIRRLVAGFHAAGLKGGDCVCLHSFNDIYYSMIFLGVIAAGGVFTGTNPSYTSHELTHHIKTSRAKFLIAEPEIFANVLTAAKECNIQSSNIWIFDVLGQKIPDSFKSFKDLMKHGEKDWVRFDDEETSRKTTAARLFSSGTTGPPKAAGLSHFNLVAQHVLAYEQAPRSYTIRRILALPMFHAACVPVAHTTALKGGHVSVVMRRFELIHFLNTAEKYQINELMVVPPIAIAIIMSGVAGDKLRSIKHAGVGAAPMGKEPQEKLKKLFAPGATMTQAFGMTETSCICAQFWFWEDDTTGSVGRMLPNIDAKIIDDDGNDITAYDVRGELCVRGPTIIAGYFENEAANRLSFDSSNFFKTGDIVYCDSKTKTWYIVDRKKELIKVRGFQVAPPEIESVLLSHPLIVDAAVIGVKGSDSDGEMPRAYVVKRPGEESKNLKEKDVKEWCGERLARYKELTGGVKFVEAIPKNASGKILKRTLREQADKEGKMARL</sequence>
<reference evidence="4 5" key="2">
    <citation type="journal article" date="2012" name="Eukaryot. Cell">
        <title>Genome update of Botrytis cinerea strains B05.10 and T4.</title>
        <authorList>
            <person name="Staats M."/>
            <person name="van Kan J.A."/>
        </authorList>
    </citation>
    <scope>NUCLEOTIDE SEQUENCE [LARGE SCALE GENOMIC DNA]</scope>
    <source>
        <strain evidence="4 5">B05.10</strain>
    </source>
</reference>
<proteinExistence type="inferred from homology"/>
<evidence type="ECO:0000313" key="5">
    <source>
        <dbReference type="Proteomes" id="UP000001798"/>
    </source>
</evidence>
<evidence type="ECO:0000259" key="3">
    <source>
        <dbReference type="Pfam" id="PF13193"/>
    </source>
</evidence>
<dbReference type="RefSeq" id="XP_024546116.1">
    <property type="nucleotide sequence ID" value="XM_024690348.1"/>
</dbReference>
<dbReference type="Pfam" id="PF13193">
    <property type="entry name" value="AMP-binding_C"/>
    <property type="match status" value="1"/>
</dbReference>
<dbReference type="OrthoDB" id="6509636at2759"/>
<evidence type="ECO:0000259" key="2">
    <source>
        <dbReference type="Pfam" id="PF00501"/>
    </source>
</evidence>
<organism evidence="4 5">
    <name type="scientific">Botryotinia fuckeliana (strain B05.10)</name>
    <name type="common">Noble rot fungus</name>
    <name type="synonym">Botrytis cinerea</name>
    <dbReference type="NCBI Taxonomy" id="332648"/>
    <lineage>
        <taxon>Eukaryota</taxon>
        <taxon>Fungi</taxon>
        <taxon>Dikarya</taxon>
        <taxon>Ascomycota</taxon>
        <taxon>Pezizomycotina</taxon>
        <taxon>Leotiomycetes</taxon>
        <taxon>Helotiales</taxon>
        <taxon>Sclerotiniaceae</taxon>
        <taxon>Botrytis</taxon>
    </lineage>
</organism>
<reference evidence="4 5" key="3">
    <citation type="journal article" date="2017" name="Mol. Plant Pathol.">
        <title>A gapless genome sequence of the fungus Botrytis cinerea.</title>
        <authorList>
            <person name="Van Kan J.A."/>
            <person name="Stassen J.H."/>
            <person name="Mosbach A."/>
            <person name="Van Der Lee T.A."/>
            <person name="Faino L."/>
            <person name="Farmer A.D."/>
            <person name="Papasotiriou D.G."/>
            <person name="Zhou S."/>
            <person name="Seidl M.F."/>
            <person name="Cottam E."/>
            <person name="Edel D."/>
            <person name="Hahn M."/>
            <person name="Schwartz D.C."/>
            <person name="Dietrich R.A."/>
            <person name="Widdison S."/>
            <person name="Scalliet G."/>
        </authorList>
    </citation>
    <scope>NUCLEOTIDE SEQUENCE [LARGE SCALE GENOMIC DNA]</scope>
    <source>
        <strain evidence="4 5">B05.10</strain>
    </source>
</reference>
<evidence type="ECO:0000256" key="1">
    <source>
        <dbReference type="ARBA" id="ARBA00006432"/>
    </source>
</evidence>
<dbReference type="FunFam" id="3.30.300.30:FF:000007">
    <property type="entry name" value="4-coumarate--CoA ligase 2"/>
    <property type="match status" value="1"/>
</dbReference>
<dbReference type="GeneID" id="5430436"/>
<dbReference type="VEuPathDB" id="FungiDB:Bcin01g02950"/>
<dbReference type="Gene3D" id="3.40.50.12780">
    <property type="entry name" value="N-terminal domain of ligase-like"/>
    <property type="match status" value="1"/>
</dbReference>
<dbReference type="InterPro" id="IPR000873">
    <property type="entry name" value="AMP-dep_synth/lig_dom"/>
</dbReference>
<dbReference type="Pfam" id="PF00501">
    <property type="entry name" value="AMP-binding"/>
    <property type="match status" value="1"/>
</dbReference>
<comment type="similarity">
    <text evidence="1">Belongs to the ATP-dependent AMP-binding enzyme family.</text>
</comment>
<name>A0A384J4T4_BOTFB</name>
<dbReference type="GO" id="GO:0016405">
    <property type="term" value="F:CoA-ligase activity"/>
    <property type="evidence" value="ECO:0007669"/>
    <property type="project" value="TreeGrafter"/>
</dbReference>
<protein>
    <submittedName>
        <fullName evidence="4">Uncharacterized protein</fullName>
    </submittedName>
</protein>
<dbReference type="Gene3D" id="3.30.300.30">
    <property type="match status" value="1"/>
</dbReference>
<dbReference type="EMBL" id="CP009805">
    <property type="protein sequence ID" value="ATZ45528.1"/>
    <property type="molecule type" value="Genomic_DNA"/>
</dbReference>
<feature type="domain" description="AMP-dependent synthetase/ligase" evidence="2">
    <location>
        <begin position="27"/>
        <end position="392"/>
    </location>
</feature>
<accession>A0A384J4T4</accession>
<dbReference type="InterPro" id="IPR025110">
    <property type="entry name" value="AMP-bd_C"/>
</dbReference>
<dbReference type="AlphaFoldDB" id="A0A384J4T4"/>
<dbReference type="PANTHER" id="PTHR24096:SF265">
    <property type="entry name" value="ENZYME, PUTATIVE (AFU_ORTHOLOGUE AFUA_5G14270)-RELATED"/>
    <property type="match status" value="1"/>
</dbReference>
<dbReference type="InterPro" id="IPR045851">
    <property type="entry name" value="AMP-bd_C_sf"/>
</dbReference>
<dbReference type="Proteomes" id="UP000001798">
    <property type="component" value="Chromosome 1"/>
</dbReference>
<dbReference type="GO" id="GO:0019748">
    <property type="term" value="P:secondary metabolic process"/>
    <property type="evidence" value="ECO:0007669"/>
    <property type="project" value="TreeGrafter"/>
</dbReference>